<dbReference type="GO" id="GO:0004519">
    <property type="term" value="F:endonuclease activity"/>
    <property type="evidence" value="ECO:0007669"/>
    <property type="project" value="InterPro"/>
</dbReference>
<organism evidence="2 3">
    <name type="scientific">Deinococcus radiopugnans</name>
    <dbReference type="NCBI Taxonomy" id="57497"/>
    <lineage>
        <taxon>Bacteria</taxon>
        <taxon>Thermotogati</taxon>
        <taxon>Deinococcota</taxon>
        <taxon>Deinococci</taxon>
        <taxon>Deinococcales</taxon>
        <taxon>Deinococcaceae</taxon>
        <taxon>Deinococcus</taxon>
    </lineage>
</organism>
<dbReference type="GO" id="GO:0003676">
    <property type="term" value="F:nucleic acid binding"/>
    <property type="evidence" value="ECO:0007669"/>
    <property type="project" value="InterPro"/>
</dbReference>
<evidence type="ECO:0000313" key="3">
    <source>
        <dbReference type="Proteomes" id="UP000030634"/>
    </source>
</evidence>
<dbReference type="CDD" id="cd00085">
    <property type="entry name" value="HNHc"/>
    <property type="match status" value="1"/>
</dbReference>
<dbReference type="Gene3D" id="1.10.30.50">
    <property type="match status" value="1"/>
</dbReference>
<dbReference type="STRING" id="1182571.QR90_08015"/>
<dbReference type="Pfam" id="PF01844">
    <property type="entry name" value="HNH"/>
    <property type="match status" value="1"/>
</dbReference>
<evidence type="ECO:0000259" key="1">
    <source>
        <dbReference type="Pfam" id="PF01844"/>
    </source>
</evidence>
<dbReference type="GO" id="GO:0008270">
    <property type="term" value="F:zinc ion binding"/>
    <property type="evidence" value="ECO:0007669"/>
    <property type="project" value="InterPro"/>
</dbReference>
<sequence>MPNSAAGRGFHLDHVIPLSQGGPPALSNIALCCDRCNRAKWDSTETEYLDWLREAAVRLAGGFKE</sequence>
<dbReference type="HOGENOM" id="CLU_2842532_0_0_0"/>
<accession>A0A0A7KFZ7</accession>
<dbReference type="InterPro" id="IPR003615">
    <property type="entry name" value="HNH_nuc"/>
</dbReference>
<dbReference type="AlphaFoldDB" id="A0A0A7KFZ7"/>
<gene>
    <name evidence="2" type="ORF">QR90_08015</name>
</gene>
<proteinExistence type="predicted"/>
<evidence type="ECO:0000313" key="2">
    <source>
        <dbReference type="EMBL" id="AIZ45071.1"/>
    </source>
</evidence>
<dbReference type="EMBL" id="CP010028">
    <property type="protein sequence ID" value="AIZ45071.1"/>
    <property type="molecule type" value="Genomic_DNA"/>
</dbReference>
<protein>
    <recommendedName>
        <fullName evidence="1">HNH domain-containing protein</fullName>
    </recommendedName>
</protein>
<dbReference type="KEGG" id="dsw:QR90_08015"/>
<reference evidence="3" key="1">
    <citation type="submission" date="2014-11" db="EMBL/GenBank/DDBJ databases">
        <title>Hymenobacter sp. DG25B genome submission.</title>
        <authorList>
            <person name="Jung H.-Y."/>
            <person name="Kim M.K."/>
            <person name="Srinivasan S."/>
            <person name="Lim S."/>
        </authorList>
    </citation>
    <scope>NUCLEOTIDE SEQUENCE [LARGE SCALE GENOMIC DNA]</scope>
    <source>
        <strain evidence="3">DY59</strain>
    </source>
</reference>
<feature type="domain" description="HNH" evidence="1">
    <location>
        <begin position="9"/>
        <end position="40"/>
    </location>
</feature>
<name>A0A0A7KFZ7_9DEIO</name>
<dbReference type="Proteomes" id="UP000030634">
    <property type="component" value="Chromosome"/>
</dbReference>
<dbReference type="InterPro" id="IPR002711">
    <property type="entry name" value="HNH"/>
</dbReference>